<dbReference type="AlphaFoldDB" id="A0A177WU95"/>
<dbReference type="Proteomes" id="UP000077115">
    <property type="component" value="Unassembled WGS sequence"/>
</dbReference>
<evidence type="ECO:0000313" key="1">
    <source>
        <dbReference type="EMBL" id="OAJ43416.1"/>
    </source>
</evidence>
<reference evidence="1 2" key="1">
    <citation type="submission" date="2006-10" db="EMBL/GenBank/DDBJ databases">
        <title>The Genome Sequence of Batrachochytrium dendrobatidis JEL423.</title>
        <authorList>
            <consortium name="The Broad Institute Genome Sequencing Platform"/>
            <person name="Birren B."/>
            <person name="Lander E."/>
            <person name="Galagan J."/>
            <person name="Cuomo C."/>
            <person name="Devon K."/>
            <person name="Jaffe D."/>
            <person name="Butler J."/>
            <person name="Alvarez P."/>
            <person name="Gnerre S."/>
            <person name="Grabherr M."/>
            <person name="Kleber M."/>
            <person name="Mauceli E."/>
            <person name="Brockman W."/>
            <person name="Young S."/>
            <person name="LaButti K."/>
            <person name="Sykes S."/>
            <person name="DeCaprio D."/>
            <person name="Crawford M."/>
            <person name="Koehrsen M."/>
            <person name="Engels R."/>
            <person name="Montgomery P."/>
            <person name="Pearson M."/>
            <person name="Howarth C."/>
            <person name="Larson L."/>
            <person name="White J."/>
            <person name="O'Leary S."/>
            <person name="Kodira C."/>
            <person name="Zeng Q."/>
            <person name="Yandava C."/>
            <person name="Alvarado L."/>
            <person name="Longcore J."/>
            <person name="James T."/>
        </authorList>
    </citation>
    <scope>NUCLEOTIDE SEQUENCE [LARGE SCALE GENOMIC DNA]</scope>
    <source>
        <strain evidence="1 2">JEL423</strain>
    </source>
</reference>
<accession>A0A177WU95</accession>
<dbReference type="VEuPathDB" id="FungiDB:BDEG_26778"/>
<proteinExistence type="predicted"/>
<sequence length="142" mass="16003">MTTAIPCHVTAELPETVDERIQAAAMKRQSLEDLRHAQLTEKLGHLPSATAASDTAQATPSTYVALFQPPEHNSPASDRHEAVLQRRRDMEEHRAIALDEQMKIEESRQNHAVELRKDALEEKRNAAHASLEDKRIVDILKK</sequence>
<evidence type="ECO:0000313" key="2">
    <source>
        <dbReference type="Proteomes" id="UP000077115"/>
    </source>
</evidence>
<gene>
    <name evidence="1" type="ORF">BDEG_26778</name>
</gene>
<dbReference type="EMBL" id="DS022310">
    <property type="protein sequence ID" value="OAJ43416.1"/>
    <property type="molecule type" value="Genomic_DNA"/>
</dbReference>
<name>A0A177WU95_BATDL</name>
<organism evidence="1 2">
    <name type="scientific">Batrachochytrium dendrobatidis (strain JEL423)</name>
    <dbReference type="NCBI Taxonomy" id="403673"/>
    <lineage>
        <taxon>Eukaryota</taxon>
        <taxon>Fungi</taxon>
        <taxon>Fungi incertae sedis</taxon>
        <taxon>Chytridiomycota</taxon>
        <taxon>Chytridiomycota incertae sedis</taxon>
        <taxon>Chytridiomycetes</taxon>
        <taxon>Rhizophydiales</taxon>
        <taxon>Rhizophydiales incertae sedis</taxon>
        <taxon>Batrachochytrium</taxon>
    </lineage>
</organism>
<protein>
    <submittedName>
        <fullName evidence="1">Uncharacterized protein</fullName>
    </submittedName>
</protein>
<reference evidence="1 2" key="2">
    <citation type="submission" date="2016-05" db="EMBL/GenBank/DDBJ databases">
        <title>Lineage-specific infection strategies underlie the spectrum of fungal disease in amphibians.</title>
        <authorList>
            <person name="Cuomo C.A."/>
            <person name="Farrer R.A."/>
            <person name="James T."/>
            <person name="Longcore J."/>
            <person name="Birren B."/>
        </authorList>
    </citation>
    <scope>NUCLEOTIDE SEQUENCE [LARGE SCALE GENOMIC DNA]</scope>
    <source>
        <strain evidence="1 2">JEL423</strain>
    </source>
</reference>